<keyword evidence="3 5" id="KW-1133">Transmembrane helix</keyword>
<comment type="caution">
    <text evidence="7">The sequence shown here is derived from an EMBL/GenBank/DDBJ whole genome shotgun (WGS) entry which is preliminary data.</text>
</comment>
<dbReference type="InterPro" id="IPR000620">
    <property type="entry name" value="EamA_dom"/>
</dbReference>
<evidence type="ECO:0000256" key="4">
    <source>
        <dbReference type="ARBA" id="ARBA00023136"/>
    </source>
</evidence>
<name>A0A094Q707_9ZZZZ</name>
<feature type="transmembrane region" description="Helical" evidence="5">
    <location>
        <begin position="126"/>
        <end position="144"/>
    </location>
</feature>
<keyword evidence="4 5" id="KW-0472">Membrane</keyword>
<evidence type="ECO:0000256" key="2">
    <source>
        <dbReference type="ARBA" id="ARBA00022692"/>
    </source>
</evidence>
<sequence>MRGLITTRTAPAIFVLLWSTGFTGIRYGIPYAPPFTFIAIRMAIASVLLALISLAITRHFRYDRATIGKSVLVGLTIHGAYLGGCFYGVKQGMPAGITALICSLQPVLVSIFSSVFFSEKLSLRKWLGLGLGLAGLVMVIAPKLEGSGDQVLPIAGVLAVFIALLGGTSGTLLQKKFGSGVEVLSGTSWQYVATGILMGSLALIFEDDQSITWNASFIFSLTWLIVALSIGAILILYFLLARSSASSVSSLYYLVPAVTAVEAYFLFGEKIGLVTAVGTLVTIAGVALVVTQGRAREVTNP</sequence>
<gene>
    <name evidence="7" type="ORF">GM50_6375</name>
</gene>
<feature type="transmembrane region" description="Helical" evidence="5">
    <location>
        <begin position="69"/>
        <end position="89"/>
    </location>
</feature>
<feature type="transmembrane region" description="Helical" evidence="5">
    <location>
        <begin position="95"/>
        <end position="117"/>
    </location>
</feature>
<protein>
    <recommendedName>
        <fullName evidence="6">EamA domain-containing protein</fullName>
    </recommendedName>
</protein>
<dbReference type="Pfam" id="PF00892">
    <property type="entry name" value="EamA"/>
    <property type="match status" value="2"/>
</dbReference>
<proteinExistence type="predicted"/>
<dbReference type="PANTHER" id="PTHR32322:SF2">
    <property type="entry name" value="EAMA DOMAIN-CONTAINING PROTEIN"/>
    <property type="match status" value="1"/>
</dbReference>
<dbReference type="Gene3D" id="1.10.3730.20">
    <property type="match status" value="1"/>
</dbReference>
<evidence type="ECO:0000256" key="5">
    <source>
        <dbReference type="SAM" id="Phobius"/>
    </source>
</evidence>
<feature type="transmembrane region" description="Helical" evidence="5">
    <location>
        <begin position="217"/>
        <end position="239"/>
    </location>
</feature>
<feature type="transmembrane region" description="Helical" evidence="5">
    <location>
        <begin position="12"/>
        <end position="29"/>
    </location>
</feature>
<evidence type="ECO:0000313" key="7">
    <source>
        <dbReference type="EMBL" id="KGA19202.1"/>
    </source>
</evidence>
<dbReference type="SUPFAM" id="SSF103481">
    <property type="entry name" value="Multidrug resistance efflux transporter EmrE"/>
    <property type="match status" value="2"/>
</dbReference>
<dbReference type="EMBL" id="JNSK01000015">
    <property type="protein sequence ID" value="KGA19202.1"/>
    <property type="molecule type" value="Genomic_DNA"/>
</dbReference>
<reference evidence="7" key="1">
    <citation type="submission" date="2014-05" db="EMBL/GenBank/DDBJ databases">
        <title>Key roles for freshwater Actinobacteria revealed by deep metagenomic sequencing.</title>
        <authorList>
            <person name="Ghai R."/>
            <person name="Mizuno C.M."/>
            <person name="Picazo A."/>
            <person name="Camacho A."/>
            <person name="Rodriguez-Valera F."/>
        </authorList>
    </citation>
    <scope>NUCLEOTIDE SEQUENCE</scope>
</reference>
<keyword evidence="2 5" id="KW-0812">Transmembrane</keyword>
<feature type="domain" description="EamA" evidence="6">
    <location>
        <begin position="14"/>
        <end position="140"/>
    </location>
</feature>
<dbReference type="AlphaFoldDB" id="A0A094Q707"/>
<feature type="transmembrane region" description="Helical" evidence="5">
    <location>
        <begin position="273"/>
        <end position="291"/>
    </location>
</feature>
<feature type="domain" description="EamA" evidence="6">
    <location>
        <begin position="155"/>
        <end position="290"/>
    </location>
</feature>
<organism evidence="7">
    <name type="scientific">freshwater metagenome</name>
    <dbReference type="NCBI Taxonomy" id="449393"/>
    <lineage>
        <taxon>unclassified sequences</taxon>
        <taxon>metagenomes</taxon>
        <taxon>ecological metagenomes</taxon>
    </lineage>
</organism>
<accession>A0A094Q707</accession>
<evidence type="ECO:0000256" key="1">
    <source>
        <dbReference type="ARBA" id="ARBA00004141"/>
    </source>
</evidence>
<dbReference type="InterPro" id="IPR050638">
    <property type="entry name" value="AA-Vitamin_Transporters"/>
</dbReference>
<feature type="transmembrane region" description="Helical" evidence="5">
    <location>
        <begin position="35"/>
        <end position="57"/>
    </location>
</feature>
<feature type="transmembrane region" description="Helical" evidence="5">
    <location>
        <begin position="150"/>
        <end position="167"/>
    </location>
</feature>
<comment type="subcellular location">
    <subcellularLocation>
        <location evidence="1">Membrane</location>
        <topology evidence="1">Multi-pass membrane protein</topology>
    </subcellularLocation>
</comment>
<feature type="transmembrane region" description="Helical" evidence="5">
    <location>
        <begin position="188"/>
        <end position="205"/>
    </location>
</feature>
<dbReference type="InterPro" id="IPR037185">
    <property type="entry name" value="EmrE-like"/>
</dbReference>
<dbReference type="PANTHER" id="PTHR32322">
    <property type="entry name" value="INNER MEMBRANE TRANSPORTER"/>
    <property type="match status" value="1"/>
</dbReference>
<evidence type="ECO:0000259" key="6">
    <source>
        <dbReference type="Pfam" id="PF00892"/>
    </source>
</evidence>
<dbReference type="GO" id="GO:0016020">
    <property type="term" value="C:membrane"/>
    <property type="evidence" value="ECO:0007669"/>
    <property type="project" value="UniProtKB-SubCell"/>
</dbReference>
<evidence type="ECO:0000256" key="3">
    <source>
        <dbReference type="ARBA" id="ARBA00022989"/>
    </source>
</evidence>
<feature type="transmembrane region" description="Helical" evidence="5">
    <location>
        <begin position="251"/>
        <end position="267"/>
    </location>
</feature>